<dbReference type="GO" id="GO:0005829">
    <property type="term" value="C:cytosol"/>
    <property type="evidence" value="ECO:0007669"/>
    <property type="project" value="TreeGrafter"/>
</dbReference>
<reference evidence="3" key="1">
    <citation type="journal article" date="2023" name="Commun. Biol.">
        <title>Genome analysis of Parmales, the sister group of diatoms, reveals the evolutionary specialization of diatoms from phago-mixotrophs to photoautotrophs.</title>
        <authorList>
            <person name="Ban H."/>
            <person name="Sato S."/>
            <person name="Yoshikawa S."/>
            <person name="Yamada K."/>
            <person name="Nakamura Y."/>
            <person name="Ichinomiya M."/>
            <person name="Sato N."/>
            <person name="Blanc-Mathieu R."/>
            <person name="Endo H."/>
            <person name="Kuwata A."/>
            <person name="Ogata H."/>
        </authorList>
    </citation>
    <scope>NUCLEOTIDE SEQUENCE [LARGE SCALE GENOMIC DNA]</scope>
</reference>
<evidence type="ECO:0000313" key="2">
    <source>
        <dbReference type="EMBL" id="GMH82282.1"/>
    </source>
</evidence>
<dbReference type="InterPro" id="IPR058669">
    <property type="entry name" value="TPR_IPO7/11-like"/>
</dbReference>
<dbReference type="InterPro" id="IPR016024">
    <property type="entry name" value="ARM-type_fold"/>
</dbReference>
<organism evidence="2 3">
    <name type="scientific">Triparma laevis f. inornata</name>
    <dbReference type="NCBI Taxonomy" id="1714386"/>
    <lineage>
        <taxon>Eukaryota</taxon>
        <taxon>Sar</taxon>
        <taxon>Stramenopiles</taxon>
        <taxon>Ochrophyta</taxon>
        <taxon>Bolidophyceae</taxon>
        <taxon>Parmales</taxon>
        <taxon>Triparmaceae</taxon>
        <taxon>Triparma</taxon>
    </lineage>
</organism>
<gene>
    <name evidence="2" type="ORF">TL16_g09206</name>
</gene>
<dbReference type="Gene3D" id="1.25.10.10">
    <property type="entry name" value="Leucine-rich Repeat Variant"/>
    <property type="match status" value="1"/>
</dbReference>
<comment type="caution">
    <text evidence="2">The sequence shown here is derived from an EMBL/GenBank/DDBJ whole genome shotgun (WGS) entry which is preliminary data.</text>
</comment>
<dbReference type="EMBL" id="BLQM01000311">
    <property type="protein sequence ID" value="GMH82282.1"/>
    <property type="molecule type" value="Genomic_DNA"/>
</dbReference>
<accession>A0A9W7B709</accession>
<protein>
    <recommendedName>
        <fullName evidence="1">Importin-7/11-like TPR repeats domain-containing protein</fullName>
    </recommendedName>
</protein>
<dbReference type="Proteomes" id="UP001162640">
    <property type="component" value="Unassembled WGS sequence"/>
</dbReference>
<dbReference type="PANTHER" id="PTHR10997:SF7">
    <property type="entry name" value="IMPORTIN-11"/>
    <property type="match status" value="1"/>
</dbReference>
<dbReference type="SUPFAM" id="SSF48371">
    <property type="entry name" value="ARM repeat"/>
    <property type="match status" value="1"/>
</dbReference>
<name>A0A9W7B709_9STRA</name>
<dbReference type="AlphaFoldDB" id="A0A9W7B709"/>
<proteinExistence type="predicted"/>
<dbReference type="GO" id="GO:0005635">
    <property type="term" value="C:nuclear envelope"/>
    <property type="evidence" value="ECO:0007669"/>
    <property type="project" value="TreeGrafter"/>
</dbReference>
<dbReference type="GO" id="GO:0006606">
    <property type="term" value="P:protein import into nucleus"/>
    <property type="evidence" value="ECO:0007669"/>
    <property type="project" value="TreeGrafter"/>
</dbReference>
<feature type="domain" description="Importin-7/11-like TPR repeats" evidence="1">
    <location>
        <begin position="543"/>
        <end position="746"/>
    </location>
</feature>
<dbReference type="InterPro" id="IPR011989">
    <property type="entry name" value="ARM-like"/>
</dbReference>
<evidence type="ECO:0000259" key="1">
    <source>
        <dbReference type="Pfam" id="PF25758"/>
    </source>
</evidence>
<dbReference type="PANTHER" id="PTHR10997">
    <property type="entry name" value="IMPORTIN-7, 8, 11"/>
    <property type="match status" value="1"/>
</dbReference>
<sequence>MLVSTLRGEQPFQLTMPLRKGVEVLVAKIGRFDSMMENPSLIPTLLHSLPTSTFTASCFNKLLKELSTQRLLLHKKNFSAISNLTFPTLAQLFVSSSSRLGEGDDFLEWYNLICKILQKLIGNTMQSLVAGGENIKEGEGWILEKLVINCCGFLARVKGERAYDPSSLTGNSSNSFSHKTITSKGDTNTKAAENNLQIAVAACGRFYTEEVCEILAKIAICAMMPLTRRDLEEWQNDPEQYMVSVEQATISTDAHAAGQQLFLTLQESSHRPLLSKFLLSFLNDYNSQISSASLEANSMAAMSVQLVGDLKVLQWDAIFTAAGIAASSLEDQIDFTDWFCKALAPALTTIMQSPSPPNPNPNPNNTALPVLRHRIVWLLGCYVNSLSDALRPQLYSALVSVLNHDSVKSDAMVKLTCVKTLNGLFEDWDFDIPAFHSLSAPTIRGLYALLDRLTCVKTLNGLFEDWDFDIPAFHSLSAPTIRGLYALLDRVEELESSTLILQTASVLIARMGMSLGVEAANAVVLPLLQIWEMAGDKNVLRKHVLSILTNVSAAVTPEEVALLYPVVQPMLDLATNPGDAHVYLTDDALRLWLALMRVAREYDEGFHLLFPKISNIVINMDWEHLKVCMLILESYIFVGKQTFWNQYATTLSKMFLSLVGNVKAKAATYIMLPIDALMRRFPVEGSQMLLEGGVYNSILKCCVDVIRDAKEREPDIILVQWISIVGRGLIVNRDTIIQGLFKPQGVCSPTEFLNLMLEKFDSTGYGWGKTGQIRRR</sequence>
<evidence type="ECO:0000313" key="3">
    <source>
        <dbReference type="Proteomes" id="UP001162640"/>
    </source>
</evidence>
<dbReference type="Pfam" id="PF25758">
    <property type="entry name" value="TPR_IPO11"/>
    <property type="match status" value="1"/>
</dbReference>